<name>A0AAV9T6T8_9PEZI</name>
<comment type="caution">
    <text evidence="1">The sequence shown here is derived from an EMBL/GenBank/DDBJ whole genome shotgun (WGS) entry which is preliminary data.</text>
</comment>
<reference evidence="1 2" key="1">
    <citation type="submission" date="2023-04" db="EMBL/GenBank/DDBJ databases">
        <title>Colletotrichum tabacum stain YC1 causing leaf anthracnose on Nicotiana tabacum(L.) cv.</title>
        <authorList>
            <person name="Ji Z."/>
            <person name="Wang M."/>
            <person name="Zhang J."/>
            <person name="Wang N."/>
            <person name="Zhou Z."/>
        </authorList>
    </citation>
    <scope>NUCLEOTIDE SEQUENCE [LARGE SCALE GENOMIC DNA]</scope>
    <source>
        <strain evidence="1 2">YC1</strain>
    </source>
</reference>
<evidence type="ECO:0000313" key="1">
    <source>
        <dbReference type="EMBL" id="KAK6214773.1"/>
    </source>
</evidence>
<dbReference type="EMBL" id="JASAOK010000043">
    <property type="protein sequence ID" value="KAK6214773.1"/>
    <property type="molecule type" value="Genomic_DNA"/>
</dbReference>
<proteinExistence type="predicted"/>
<dbReference type="Proteomes" id="UP001327957">
    <property type="component" value="Unassembled WGS sequence"/>
</dbReference>
<gene>
    <name evidence="1" type="ORF">QIS74_07792</name>
</gene>
<dbReference type="AlphaFoldDB" id="A0AAV9T6T8"/>
<evidence type="ECO:0000313" key="2">
    <source>
        <dbReference type="Proteomes" id="UP001327957"/>
    </source>
</evidence>
<keyword evidence="2" id="KW-1185">Reference proteome</keyword>
<organism evidence="1 2">
    <name type="scientific">Colletotrichum tabaci</name>
    <dbReference type="NCBI Taxonomy" id="1209068"/>
    <lineage>
        <taxon>Eukaryota</taxon>
        <taxon>Fungi</taxon>
        <taxon>Dikarya</taxon>
        <taxon>Ascomycota</taxon>
        <taxon>Pezizomycotina</taxon>
        <taxon>Sordariomycetes</taxon>
        <taxon>Hypocreomycetidae</taxon>
        <taxon>Glomerellales</taxon>
        <taxon>Glomerellaceae</taxon>
        <taxon>Colletotrichum</taxon>
        <taxon>Colletotrichum destructivum species complex</taxon>
    </lineage>
</organism>
<sequence length="67" mass="7365">MFSQIPSATIVTSNAARKSQSPFAPQLSPSRFLADSCANLFDVLITRPHGLVDEEIQSTKLEWTLCV</sequence>
<accession>A0AAV9T6T8</accession>
<protein>
    <submittedName>
        <fullName evidence="1">Uncharacterized protein</fullName>
    </submittedName>
</protein>